<dbReference type="RefSeq" id="WP_176710471.1">
    <property type="nucleotide sequence ID" value="NZ_FLRH01000003.1"/>
</dbReference>
<feature type="transmembrane region" description="Helical" evidence="1">
    <location>
        <begin position="659"/>
        <end position="681"/>
    </location>
</feature>
<evidence type="ECO:0000259" key="2">
    <source>
        <dbReference type="Pfam" id="PF20703"/>
    </source>
</evidence>
<dbReference type="InterPro" id="IPR009003">
    <property type="entry name" value="Peptidase_S1_PA"/>
</dbReference>
<proteinExistence type="predicted"/>
<organism evidence="3 4">
    <name type="scientific">Micromonospora sediminicola</name>
    <dbReference type="NCBI Taxonomy" id="946078"/>
    <lineage>
        <taxon>Bacteria</taxon>
        <taxon>Bacillati</taxon>
        <taxon>Actinomycetota</taxon>
        <taxon>Actinomycetes</taxon>
        <taxon>Micromonosporales</taxon>
        <taxon>Micromonosporaceae</taxon>
        <taxon>Micromonospora</taxon>
    </lineage>
</organism>
<keyword evidence="1" id="KW-0472">Membrane</keyword>
<dbReference type="InterPro" id="IPR027417">
    <property type="entry name" value="P-loop_NTPase"/>
</dbReference>
<evidence type="ECO:0000313" key="3">
    <source>
        <dbReference type="EMBL" id="SBT65772.1"/>
    </source>
</evidence>
<dbReference type="STRING" id="946078.GA0070622_2781"/>
<keyword evidence="1" id="KW-1133">Transmembrane helix</keyword>
<protein>
    <recommendedName>
        <fullName evidence="2">Novel STAND NTPase 1 domain-containing protein</fullName>
    </recommendedName>
</protein>
<dbReference type="SUPFAM" id="SSF82171">
    <property type="entry name" value="DPP6 N-terminal domain-like"/>
    <property type="match status" value="1"/>
</dbReference>
<dbReference type="SUPFAM" id="SSF50494">
    <property type="entry name" value="Trypsin-like serine proteases"/>
    <property type="match status" value="1"/>
</dbReference>
<dbReference type="EMBL" id="FLRH01000003">
    <property type="protein sequence ID" value="SBT65772.1"/>
    <property type="molecule type" value="Genomic_DNA"/>
</dbReference>
<sequence length="1369" mass="144801">MPGSLREPGQLAVVRVLDRSGRPVGTGILIGRRHVVTAGHNLTAALGRPDVLGGTVRLDFPLVAAGVEVQATVERYVPARSGTASDLGGLVLATDPPDGVLPAPVVAGTPGPGVRFLLYGVPAGREAGFWTEGSVLGLTAGRLLQVRTTAGSPVGIVPGYSGGPLWTPERAGVLGIVLSAEERLRWSTAYALPMGEVFALWPDAVEASRPPTPYRGLTAFDSTDRDVFFGRQRETDVLVERVRNNPVTVVTAGPGIGKSSLVRAGVTPAMRERGHRVGFVDVGVAGRRAEHLVADALVPLSTGTDARLTERLEEADRLAAVIAAGGLGPVVAALGRPAPVVLVVDQLEELVAADPDLVEAVFALLLPHCRRGDHRLGDLRVIACLRLDYLGAAATSVPVEVLEAPFVLAPMGATALTEAILRPAERTGAVRFAAETAEQIVADAAASAAGSPGELLPLIELTATELWEKANGTPIDLGDYHRGGGVATALVRMADQAVDRLGVTGAEGAARLLTRLVRVGAEPAQDTRATMTADELDRNEWETVQRLAGSRLLTVVERTDGELAVRLAHDALITRWDRLRGWVETDRAFRSWQDQVAAGRRRWQSGRDPEALLRGAALGEAMDWWQRRPTDLTPDERRYVEASRVEATRERRRRVRHRVVLAGFLALTVALLLGAVTLVPLSRERLADSLMDAAAGLGDDPAARILVETAALRMRPRPDTTRAVLDELLTHTDTEALLPVDGQVERLATLGDDRLLVVDTGGLTVWDVDDHPARIVHREDGATAAAASADGRLVAVGFGSGRLVVRDSATWAERGGYEGPQNTDATGASVAALSFDAEGKRLAVAGTLSRRVRLIDLTSSAVRDRVVDDAPVLSYEEVGFTPDGSVLASAGQVLGARVWDPRSDRVRPVTADPRDTRAGVLPGPVSWVYRCVASELRLVDPGSGGVLRRDPVQDSRCAVTVGAVAGTRVLRIDDQDVDPLGAGTVVRRRLELFDGDRLLGIYPVGAASPRSGQYALTARGGHLAFLDGRVVRLVRIPANAAPPSGPYAEARFLDGGGVVAARGVADLEVLAPDGATVASRRGTGPTASLDVAPDGRTLAVLVATDERGLHVDRYRLPELEPLGTSLPVVASAPGPEPVGLTTLTDGRLVVRLGAELLVYVRPSDSAPPRRLFLAGDGRHRRDSTAVVARPGTSQVAVIAPGGSGLQLVDVGAGTVGPVWGPLPGGETRTITFTDDGARAVIRGDEGVTELDPSRGVITAVRKGASFAELPDDGPRADEILRGWPSVLDAWGYPADVRSVWPPGPRSPVSSVFVLLSPDRSRLLVIAGQRLLVLPSDPAQWRAPLCRIVEPSRERARHHLEPLAVLKEAC</sequence>
<name>A0A1A9BA47_9ACTN</name>
<dbReference type="InterPro" id="IPR015943">
    <property type="entry name" value="WD40/YVTN_repeat-like_dom_sf"/>
</dbReference>
<dbReference type="Gene3D" id="3.40.50.300">
    <property type="entry name" value="P-loop containing nucleotide triphosphate hydrolases"/>
    <property type="match status" value="1"/>
</dbReference>
<dbReference type="Proteomes" id="UP000199558">
    <property type="component" value="Unassembled WGS sequence"/>
</dbReference>
<keyword evidence="1" id="KW-0812">Transmembrane</keyword>
<keyword evidence="4" id="KW-1185">Reference proteome</keyword>
<evidence type="ECO:0000313" key="4">
    <source>
        <dbReference type="Proteomes" id="UP000199558"/>
    </source>
</evidence>
<dbReference type="Gene3D" id="2.130.10.10">
    <property type="entry name" value="YVTN repeat-like/Quinoprotein amine dehydrogenase"/>
    <property type="match status" value="1"/>
</dbReference>
<dbReference type="Pfam" id="PF20703">
    <property type="entry name" value="nSTAND1"/>
    <property type="match status" value="1"/>
</dbReference>
<feature type="domain" description="Novel STAND NTPase 1" evidence="2">
    <location>
        <begin position="213"/>
        <end position="607"/>
    </location>
</feature>
<evidence type="ECO:0000256" key="1">
    <source>
        <dbReference type="SAM" id="Phobius"/>
    </source>
</evidence>
<dbReference type="InterPro" id="IPR049052">
    <property type="entry name" value="nSTAND1"/>
</dbReference>
<accession>A0A1A9BA47</accession>
<dbReference type="SUPFAM" id="SSF52540">
    <property type="entry name" value="P-loop containing nucleoside triphosphate hydrolases"/>
    <property type="match status" value="1"/>
</dbReference>
<reference evidence="4" key="1">
    <citation type="submission" date="2016-06" db="EMBL/GenBank/DDBJ databases">
        <authorList>
            <person name="Varghese N."/>
            <person name="Submissions Spin"/>
        </authorList>
    </citation>
    <scope>NUCLEOTIDE SEQUENCE [LARGE SCALE GENOMIC DNA]</scope>
    <source>
        <strain evidence="4">DSM 45794</strain>
    </source>
</reference>
<gene>
    <name evidence="3" type="ORF">GA0070622_2781</name>
</gene>